<gene>
    <name evidence="2" type="ORF">G3570_06365</name>
</gene>
<dbReference type="Pfam" id="PF05359">
    <property type="entry name" value="DUF748"/>
    <property type="match status" value="1"/>
</dbReference>
<keyword evidence="1" id="KW-1133">Transmembrane helix</keyword>
<keyword evidence="3" id="KW-1185">Reference proteome</keyword>
<evidence type="ECO:0000313" key="3">
    <source>
        <dbReference type="Proteomes" id="UP000473278"/>
    </source>
</evidence>
<dbReference type="InterPro" id="IPR008023">
    <property type="entry name" value="DUF748"/>
</dbReference>
<name>A0A6M1SVU6_9BACT</name>
<accession>A0A6M1SVU6</accession>
<evidence type="ECO:0000256" key="1">
    <source>
        <dbReference type="SAM" id="Phobius"/>
    </source>
</evidence>
<dbReference type="EMBL" id="JAALLT010000002">
    <property type="protein sequence ID" value="NGP76248.1"/>
    <property type="molecule type" value="Genomic_DNA"/>
</dbReference>
<comment type="caution">
    <text evidence="2">The sequence shown here is derived from an EMBL/GenBank/DDBJ whole genome shotgun (WGS) entry which is preliminary data.</text>
</comment>
<dbReference type="AlphaFoldDB" id="A0A6M1SVU6"/>
<protein>
    <recommendedName>
        <fullName evidence="4">AsmA family protein</fullName>
    </recommendedName>
</protein>
<dbReference type="Proteomes" id="UP000473278">
    <property type="component" value="Unassembled WGS sequence"/>
</dbReference>
<organism evidence="2 3">
    <name type="scientific">Halalkalibaculum roseum</name>
    <dbReference type="NCBI Taxonomy" id="2709311"/>
    <lineage>
        <taxon>Bacteria</taxon>
        <taxon>Pseudomonadati</taxon>
        <taxon>Balneolota</taxon>
        <taxon>Balneolia</taxon>
        <taxon>Balneolales</taxon>
        <taxon>Balneolaceae</taxon>
        <taxon>Halalkalibaculum</taxon>
    </lineage>
</organism>
<dbReference type="RefSeq" id="WP_165140425.1">
    <property type="nucleotide sequence ID" value="NZ_JAALLT010000002.1"/>
</dbReference>
<sequence length="228" mass="24591">MSKSLKYSITGIVGIVLLAFVVLTFSLDYIVQSGIESTGSKMLKTEVTVENVSISLFSGSGTIEGLRVRNPEGFDSDYAMVMQRFEITMDVGTLLADTLVINRILIDEPALSVIQKVPENNLRMLMKNMEQSSEEESSSSGGLVIELLLVRNGRVSVTPNVGGEQAAVVNMGDIELENLGKSGNTSAFGVIRQITSRIINEALNSALSGQIEGLKNKAKDAVKDLFNQ</sequence>
<proteinExistence type="predicted"/>
<keyword evidence="1" id="KW-0812">Transmembrane</keyword>
<keyword evidence="1" id="KW-0472">Membrane</keyword>
<evidence type="ECO:0008006" key="4">
    <source>
        <dbReference type="Google" id="ProtNLM"/>
    </source>
</evidence>
<reference evidence="2 3" key="1">
    <citation type="submission" date="2020-02" db="EMBL/GenBank/DDBJ databases">
        <title>Balneolaceae bacterium YR4-1, complete genome.</title>
        <authorList>
            <person name="Li Y."/>
            <person name="Wu S."/>
        </authorList>
    </citation>
    <scope>NUCLEOTIDE SEQUENCE [LARGE SCALE GENOMIC DNA]</scope>
    <source>
        <strain evidence="2 3">YR4-1</strain>
    </source>
</reference>
<feature type="transmembrane region" description="Helical" evidence="1">
    <location>
        <begin position="7"/>
        <end position="27"/>
    </location>
</feature>
<evidence type="ECO:0000313" key="2">
    <source>
        <dbReference type="EMBL" id="NGP76248.1"/>
    </source>
</evidence>